<dbReference type="EMBL" id="AGNL01049195">
    <property type="protein sequence ID" value="EJK44800.1"/>
    <property type="molecule type" value="Genomic_DNA"/>
</dbReference>
<evidence type="ECO:0000256" key="1">
    <source>
        <dbReference type="SAM" id="MobiDB-lite"/>
    </source>
</evidence>
<proteinExistence type="predicted"/>
<comment type="caution">
    <text evidence="2">The sequence shown here is derived from an EMBL/GenBank/DDBJ whole genome shotgun (WGS) entry which is preliminary data.</text>
</comment>
<sequence length="247" mass="28391">RALAQSNEAALAEHQRSAESHVRDHQARLDQLEESAARAEEVRREVVRHLDEARALAQSNEAALAEHQRSAESHVRVYQARLDQLEESAARAEGERREVVRVLQDAQSQQVPCNMQEPAMLSSDIFISAYMSYSSCHSGAVREKRQTISAAQFLFQRIESRHVDSREHDGVARNARVYSSRLALDELFRDEYCTEKVSELLLNALDRRMTRQSPLDLILSRRYFGLHVLDQKRLKFVLPLRRKGNSM</sequence>
<evidence type="ECO:0000313" key="2">
    <source>
        <dbReference type="EMBL" id="EJK44800.1"/>
    </source>
</evidence>
<reference evidence="2 3" key="1">
    <citation type="journal article" date="2012" name="Genome Biol.">
        <title>Genome and low-iron response of an oceanic diatom adapted to chronic iron limitation.</title>
        <authorList>
            <person name="Lommer M."/>
            <person name="Specht M."/>
            <person name="Roy A.S."/>
            <person name="Kraemer L."/>
            <person name="Andreson R."/>
            <person name="Gutowska M.A."/>
            <person name="Wolf J."/>
            <person name="Bergner S.V."/>
            <person name="Schilhabel M.B."/>
            <person name="Klostermeier U.C."/>
            <person name="Beiko R.G."/>
            <person name="Rosenstiel P."/>
            <person name="Hippler M."/>
            <person name="Laroche J."/>
        </authorList>
    </citation>
    <scope>NUCLEOTIDE SEQUENCE [LARGE SCALE GENOMIC DNA]</scope>
    <source>
        <strain evidence="2 3">CCMP1005</strain>
    </source>
</reference>
<gene>
    <name evidence="2" type="ORF">THAOC_36631</name>
</gene>
<feature type="non-terminal residue" evidence="2">
    <location>
        <position position="1"/>
    </location>
</feature>
<organism evidence="2 3">
    <name type="scientific">Thalassiosira oceanica</name>
    <name type="common">Marine diatom</name>
    <dbReference type="NCBI Taxonomy" id="159749"/>
    <lineage>
        <taxon>Eukaryota</taxon>
        <taxon>Sar</taxon>
        <taxon>Stramenopiles</taxon>
        <taxon>Ochrophyta</taxon>
        <taxon>Bacillariophyta</taxon>
        <taxon>Coscinodiscophyceae</taxon>
        <taxon>Thalassiosirophycidae</taxon>
        <taxon>Thalassiosirales</taxon>
        <taxon>Thalassiosiraceae</taxon>
        <taxon>Thalassiosira</taxon>
    </lineage>
</organism>
<feature type="compositionally biased region" description="Basic and acidic residues" evidence="1">
    <location>
        <begin position="11"/>
        <end position="38"/>
    </location>
</feature>
<keyword evidence="3" id="KW-1185">Reference proteome</keyword>
<accession>K0QZW0</accession>
<feature type="region of interest" description="Disordered" evidence="1">
    <location>
        <begin position="1"/>
        <end position="38"/>
    </location>
</feature>
<evidence type="ECO:0000313" key="3">
    <source>
        <dbReference type="Proteomes" id="UP000266841"/>
    </source>
</evidence>
<protein>
    <submittedName>
        <fullName evidence="2">Uncharacterized protein</fullName>
    </submittedName>
</protein>
<dbReference type="Proteomes" id="UP000266841">
    <property type="component" value="Unassembled WGS sequence"/>
</dbReference>
<dbReference type="AlphaFoldDB" id="K0QZW0"/>
<name>K0QZW0_THAOC</name>